<evidence type="ECO:0000256" key="8">
    <source>
        <dbReference type="ARBA" id="ARBA00023180"/>
    </source>
</evidence>
<evidence type="ECO:0000256" key="3">
    <source>
        <dbReference type="ARBA" id="ARBA00022692"/>
    </source>
</evidence>
<dbReference type="GO" id="GO:0000139">
    <property type="term" value="C:Golgi membrane"/>
    <property type="evidence" value="ECO:0007669"/>
    <property type="project" value="UniProtKB-SubCell"/>
</dbReference>
<gene>
    <name evidence="9" type="primary">Gal3st4</name>
    <name evidence="9" type="ORF">UPUEPO_R15125</name>
</gene>
<keyword evidence="4" id="KW-0735">Signal-anchor</keyword>
<dbReference type="AlphaFoldDB" id="A0A7K6ATT8"/>
<dbReference type="GO" id="GO:0001733">
    <property type="term" value="F:galactosylceramide sulfotransferase activity"/>
    <property type="evidence" value="ECO:0007669"/>
    <property type="project" value="InterPro"/>
</dbReference>
<proteinExistence type="predicted"/>
<comment type="subcellular location">
    <subcellularLocation>
        <location evidence="1">Golgi apparatus membrane</location>
        <topology evidence="1">Single-pass type II membrane protein</topology>
    </subcellularLocation>
</comment>
<keyword evidence="10" id="KW-1185">Reference proteome</keyword>
<accession>A0A7K6ATT8</accession>
<keyword evidence="2 9" id="KW-0808">Transferase</keyword>
<dbReference type="Proteomes" id="UP000544127">
    <property type="component" value="Unassembled WGS sequence"/>
</dbReference>
<evidence type="ECO:0000256" key="4">
    <source>
        <dbReference type="ARBA" id="ARBA00022968"/>
    </source>
</evidence>
<keyword evidence="7" id="KW-0472">Membrane</keyword>
<keyword evidence="3" id="KW-0812">Transmembrane</keyword>
<dbReference type="InterPro" id="IPR009729">
    <property type="entry name" value="Gal-3-0_sulfotransfrase"/>
</dbReference>
<keyword evidence="5" id="KW-1133">Transmembrane helix</keyword>
<dbReference type="PANTHER" id="PTHR14647:SF57">
    <property type="entry name" value="GALACTOSE-3-O-SULFOTRANSFERASE 4"/>
    <property type="match status" value="1"/>
</dbReference>
<sequence length="133" mass="14927">SRGGGGGGGGGRVTPGEMEKLRAWNHLDWALYSHLNRSFGRKAEAYGEQRLRREAEELRERRAELARRCLKGGGPLPARVISDGGLRPFQPPGREEILGYEVKEGLEPAERLLCSRLATPELQYKDLLDRKQF</sequence>
<keyword evidence="6" id="KW-0333">Golgi apparatus</keyword>
<evidence type="ECO:0000256" key="7">
    <source>
        <dbReference type="ARBA" id="ARBA00023136"/>
    </source>
</evidence>
<name>A0A7K6ATT8_UPUEP</name>
<evidence type="ECO:0000313" key="9">
    <source>
        <dbReference type="EMBL" id="NWU93445.1"/>
    </source>
</evidence>
<evidence type="ECO:0000256" key="2">
    <source>
        <dbReference type="ARBA" id="ARBA00022679"/>
    </source>
</evidence>
<evidence type="ECO:0000256" key="5">
    <source>
        <dbReference type="ARBA" id="ARBA00022989"/>
    </source>
</evidence>
<feature type="non-terminal residue" evidence="9">
    <location>
        <position position="133"/>
    </location>
</feature>
<reference evidence="9 10" key="1">
    <citation type="submission" date="2019-09" db="EMBL/GenBank/DDBJ databases">
        <title>Bird 10,000 Genomes (B10K) Project - Family phase.</title>
        <authorList>
            <person name="Zhang G."/>
        </authorList>
    </citation>
    <scope>NUCLEOTIDE SEQUENCE [LARGE SCALE GENOMIC DNA]</scope>
    <source>
        <strain evidence="9">B10K-DU-012-37</strain>
    </source>
</reference>
<comment type="caution">
    <text evidence="9">The sequence shown here is derived from an EMBL/GenBank/DDBJ whole genome shotgun (WGS) entry which is preliminary data.</text>
</comment>
<dbReference type="Pfam" id="PF06990">
    <property type="entry name" value="Gal-3-0_sulfotr"/>
    <property type="match status" value="1"/>
</dbReference>
<dbReference type="EMBL" id="VZRI01005183">
    <property type="protein sequence ID" value="NWU93445.1"/>
    <property type="molecule type" value="Genomic_DNA"/>
</dbReference>
<feature type="non-terminal residue" evidence="9">
    <location>
        <position position="1"/>
    </location>
</feature>
<dbReference type="OrthoDB" id="514299at2759"/>
<dbReference type="GO" id="GO:0009247">
    <property type="term" value="P:glycolipid biosynthetic process"/>
    <property type="evidence" value="ECO:0007669"/>
    <property type="project" value="InterPro"/>
</dbReference>
<keyword evidence="8" id="KW-0325">Glycoprotein</keyword>
<evidence type="ECO:0000256" key="6">
    <source>
        <dbReference type="ARBA" id="ARBA00023034"/>
    </source>
</evidence>
<evidence type="ECO:0000313" key="10">
    <source>
        <dbReference type="Proteomes" id="UP000544127"/>
    </source>
</evidence>
<evidence type="ECO:0000256" key="1">
    <source>
        <dbReference type="ARBA" id="ARBA00004323"/>
    </source>
</evidence>
<protein>
    <submittedName>
        <fullName evidence="9">G3ST4 sulfotransferase</fullName>
    </submittedName>
</protein>
<dbReference type="PANTHER" id="PTHR14647">
    <property type="entry name" value="GALACTOSE-3-O-SULFOTRANSFERASE"/>
    <property type="match status" value="1"/>
</dbReference>
<organism evidence="9 10">
    <name type="scientific">Upupa epops</name>
    <name type="common">Eurasian hoopoe</name>
    <dbReference type="NCBI Taxonomy" id="57439"/>
    <lineage>
        <taxon>Eukaryota</taxon>
        <taxon>Metazoa</taxon>
        <taxon>Chordata</taxon>
        <taxon>Craniata</taxon>
        <taxon>Vertebrata</taxon>
        <taxon>Euteleostomi</taxon>
        <taxon>Archelosauria</taxon>
        <taxon>Archosauria</taxon>
        <taxon>Dinosauria</taxon>
        <taxon>Saurischia</taxon>
        <taxon>Theropoda</taxon>
        <taxon>Coelurosauria</taxon>
        <taxon>Aves</taxon>
        <taxon>Neognathae</taxon>
        <taxon>Neoaves</taxon>
        <taxon>Telluraves</taxon>
        <taxon>Coraciimorphae</taxon>
        <taxon>Bucerotiformes</taxon>
        <taxon>Upupidae</taxon>
        <taxon>Upupa</taxon>
    </lineage>
</organism>